<evidence type="ECO:0000313" key="3">
    <source>
        <dbReference type="EMBL" id="BAK00496.1"/>
    </source>
</evidence>
<dbReference type="KEGG" id="hvg:123444737"/>
<accession>F2DZH4</accession>
<feature type="region of interest" description="Disordered" evidence="1">
    <location>
        <begin position="46"/>
        <end position="93"/>
    </location>
</feature>
<keyword evidence="2" id="KW-0732">Signal</keyword>
<reference evidence="3" key="1">
    <citation type="journal article" date="2011" name="Plant Physiol.">
        <title>Comprehensive sequence analysis of 24,783 barley full-length cDNAs derived from 12 clone libraries.</title>
        <authorList>
            <person name="Matsumoto T."/>
            <person name="Tanaka T."/>
            <person name="Sakai H."/>
            <person name="Amano N."/>
            <person name="Kanamori H."/>
            <person name="Kurita K."/>
            <person name="Kikuta A."/>
            <person name="Kamiya K."/>
            <person name="Yamamoto M."/>
            <person name="Ikawa H."/>
            <person name="Fujii N."/>
            <person name="Hori K."/>
            <person name="Itoh T."/>
            <person name="Sato K."/>
        </authorList>
    </citation>
    <scope>NUCLEOTIDE SEQUENCE</scope>
    <source>
        <tissue evidence="3">Shoot and root</tissue>
    </source>
</reference>
<feature type="compositionally biased region" description="Pro residues" evidence="1">
    <location>
        <begin position="78"/>
        <end position="90"/>
    </location>
</feature>
<feature type="chain" id="PRO_5015090820" evidence="2">
    <location>
        <begin position="23"/>
        <end position="179"/>
    </location>
</feature>
<proteinExistence type="evidence at transcript level"/>
<dbReference type="ExpressionAtlas" id="F2DZH4">
    <property type="expression patterns" value="differential"/>
</dbReference>
<name>F2DZH4_HORVV</name>
<dbReference type="RefSeq" id="XP_044977493.1">
    <property type="nucleotide sequence ID" value="XM_045121558.1"/>
</dbReference>
<evidence type="ECO:0000256" key="1">
    <source>
        <dbReference type="SAM" id="MobiDB-lite"/>
    </source>
</evidence>
<sequence>MGLKLLRLAATLLSPGASGTDAHHPSTAPLYAHHLDALLAFGRGARGGVHGPPARRRRGPQVPRGAQGPARPRRLHPPRPAPRRAPPPPASGRNPLALAAFPLGRSFAAASWVRFFARLLEVLLLLPDASCDAEYLTALPNPHLISELAAFASVAWAPARRSRSPLPRRGARSSTSCRR</sequence>
<organism evidence="3">
    <name type="scientific">Hordeum vulgare subsp. vulgare</name>
    <name type="common">Domesticated barley</name>
    <dbReference type="NCBI Taxonomy" id="112509"/>
    <lineage>
        <taxon>Eukaryota</taxon>
        <taxon>Viridiplantae</taxon>
        <taxon>Streptophyta</taxon>
        <taxon>Embryophyta</taxon>
        <taxon>Tracheophyta</taxon>
        <taxon>Spermatophyta</taxon>
        <taxon>Magnoliopsida</taxon>
        <taxon>Liliopsida</taxon>
        <taxon>Poales</taxon>
        <taxon>Poaceae</taxon>
        <taxon>BOP clade</taxon>
        <taxon>Pooideae</taxon>
        <taxon>Triticodae</taxon>
        <taxon>Triticeae</taxon>
        <taxon>Hordeinae</taxon>
        <taxon>Hordeum</taxon>
    </lineage>
</organism>
<evidence type="ECO:0000256" key="2">
    <source>
        <dbReference type="SAM" id="SignalP"/>
    </source>
</evidence>
<dbReference type="GeneID" id="123444737"/>
<feature type="signal peptide" evidence="2">
    <location>
        <begin position="1"/>
        <end position="22"/>
    </location>
</feature>
<dbReference type="EMBL" id="AK369294">
    <property type="protein sequence ID" value="BAK00496.1"/>
    <property type="molecule type" value="mRNA"/>
</dbReference>
<protein>
    <submittedName>
        <fullName evidence="3">Predicted protein</fullName>
    </submittedName>
</protein>
<dbReference type="AlphaFoldDB" id="F2DZH4"/>